<feature type="region of interest" description="Disordered" evidence="9">
    <location>
        <begin position="575"/>
        <end position="596"/>
    </location>
</feature>
<reference evidence="12" key="1">
    <citation type="journal article" date="2020" name="Stud. Mycol.">
        <title>101 Dothideomycetes genomes: a test case for predicting lifestyles and emergence of pathogens.</title>
        <authorList>
            <person name="Haridas S."/>
            <person name="Albert R."/>
            <person name="Binder M."/>
            <person name="Bloem J."/>
            <person name="Labutti K."/>
            <person name="Salamov A."/>
            <person name="Andreopoulos B."/>
            <person name="Baker S."/>
            <person name="Barry K."/>
            <person name="Bills G."/>
            <person name="Bluhm B."/>
            <person name="Cannon C."/>
            <person name="Castanera R."/>
            <person name="Culley D."/>
            <person name="Daum C."/>
            <person name="Ezra D."/>
            <person name="Gonzalez J."/>
            <person name="Henrissat B."/>
            <person name="Kuo A."/>
            <person name="Liang C."/>
            <person name="Lipzen A."/>
            <person name="Lutzoni F."/>
            <person name="Magnuson J."/>
            <person name="Mondo S."/>
            <person name="Nolan M."/>
            <person name="Ohm R."/>
            <person name="Pangilinan J."/>
            <person name="Park H.-J."/>
            <person name="Ramirez L."/>
            <person name="Alfaro M."/>
            <person name="Sun H."/>
            <person name="Tritt A."/>
            <person name="Yoshinaga Y."/>
            <person name="Zwiers L.-H."/>
            <person name="Turgeon B."/>
            <person name="Goodwin S."/>
            <person name="Spatafora J."/>
            <person name="Crous P."/>
            <person name="Grigoriev I."/>
        </authorList>
    </citation>
    <scope>NUCLEOTIDE SEQUENCE</scope>
    <source>
        <strain evidence="12">CBS 183.55</strain>
    </source>
</reference>
<feature type="transmembrane region" description="Helical" evidence="10">
    <location>
        <begin position="349"/>
        <end position="371"/>
    </location>
</feature>
<dbReference type="InterPro" id="IPR020846">
    <property type="entry name" value="MFS_dom"/>
</dbReference>
<dbReference type="Pfam" id="PF00083">
    <property type="entry name" value="Sugar_tr"/>
    <property type="match status" value="1"/>
</dbReference>
<dbReference type="NCBIfam" id="TIGR00879">
    <property type="entry name" value="SP"/>
    <property type="match status" value="1"/>
</dbReference>
<dbReference type="SUPFAM" id="SSF103473">
    <property type="entry name" value="MFS general substrate transporter"/>
    <property type="match status" value="1"/>
</dbReference>
<keyword evidence="13" id="KW-1185">Reference proteome</keyword>
<protein>
    <submittedName>
        <fullName evidence="12">Sugar transporter</fullName>
    </submittedName>
</protein>
<dbReference type="GO" id="GO:0016020">
    <property type="term" value="C:membrane"/>
    <property type="evidence" value="ECO:0007669"/>
    <property type="project" value="UniProtKB-SubCell"/>
</dbReference>
<dbReference type="PANTHER" id="PTHR48022">
    <property type="entry name" value="PLASTIDIC GLUCOSE TRANSPORTER 4"/>
    <property type="match status" value="1"/>
</dbReference>
<feature type="region of interest" description="Disordered" evidence="9">
    <location>
        <begin position="1"/>
        <end position="43"/>
    </location>
</feature>
<dbReference type="GO" id="GO:0005351">
    <property type="term" value="F:carbohydrate:proton symporter activity"/>
    <property type="evidence" value="ECO:0007669"/>
    <property type="project" value="TreeGrafter"/>
</dbReference>
<dbReference type="OrthoDB" id="6612291at2759"/>
<feature type="transmembrane region" description="Helical" evidence="10">
    <location>
        <begin position="83"/>
        <end position="108"/>
    </location>
</feature>
<feature type="transmembrane region" description="Helical" evidence="10">
    <location>
        <begin position="260"/>
        <end position="281"/>
    </location>
</feature>
<evidence type="ECO:0000256" key="10">
    <source>
        <dbReference type="SAM" id="Phobius"/>
    </source>
</evidence>
<dbReference type="AlphaFoldDB" id="A0A6A5RXY2"/>
<feature type="transmembrane region" description="Helical" evidence="10">
    <location>
        <begin position="526"/>
        <end position="547"/>
    </location>
</feature>
<feature type="transmembrane region" description="Helical" evidence="10">
    <location>
        <begin position="383"/>
        <end position="406"/>
    </location>
</feature>
<dbReference type="InterPro" id="IPR036259">
    <property type="entry name" value="MFS_trans_sf"/>
</dbReference>
<feature type="compositionally biased region" description="Basic and acidic residues" evidence="9">
    <location>
        <begin position="575"/>
        <end position="587"/>
    </location>
</feature>
<organism evidence="12 13">
    <name type="scientific">Didymella exigua CBS 183.55</name>
    <dbReference type="NCBI Taxonomy" id="1150837"/>
    <lineage>
        <taxon>Eukaryota</taxon>
        <taxon>Fungi</taxon>
        <taxon>Dikarya</taxon>
        <taxon>Ascomycota</taxon>
        <taxon>Pezizomycotina</taxon>
        <taxon>Dothideomycetes</taxon>
        <taxon>Pleosporomycetidae</taxon>
        <taxon>Pleosporales</taxon>
        <taxon>Pleosporineae</taxon>
        <taxon>Didymellaceae</taxon>
        <taxon>Didymella</taxon>
    </lineage>
</organism>
<evidence type="ECO:0000313" key="12">
    <source>
        <dbReference type="EMBL" id="KAF1931156.1"/>
    </source>
</evidence>
<proteinExistence type="inferred from homology"/>
<dbReference type="Proteomes" id="UP000800082">
    <property type="component" value="Unassembled WGS sequence"/>
</dbReference>
<evidence type="ECO:0000256" key="2">
    <source>
        <dbReference type="ARBA" id="ARBA00010992"/>
    </source>
</evidence>
<sequence length="596" mass="65846">MTPISKKKGQAASERASPRPSRRETRTISDSSEHTTSSSGFTNTTCNSQTPCFPYRTTTAQPAIHDAEATLSLRQCIDRYSKAITWSVLFSLTLVMEGYSTILVPNLYSLDPFLRQFGTQQRNGSYEIGAAWQSALVNGALAGQIVGLLLAGWLAERIGYRRTLMVGLMAMVGFVSITFFATSKLVLLVGQCLLGAPWGVFQTISTTYAVDILPVRLRGYLTTYVNACWVLGQLIASVVLRSMLSIDSQWAYRIPFGLQWAFPVPIFIVVALAPESPWWLVRQSRFEEAHHSLCRLRKQAENESDSDFNAGLEETLKQVVLTNNKEKEAQSGTRYLDCFKGVDRRRTEIACMVWTIQTLCGSTFMGFSTYFYEQAGLSAKHAFTMSLAQFALGLFGVVASWFLLSYLGRRTIYLSGQVLTLLCVLLIGILACIPYPHTSSTRSATTTSRSPSPGSAIPWAIAALLLVFTAVYDATIGPVCYTLVSEVPSTRLRSKTIVLARNAYNISGIATNLVTPRMLNPTAWAWGAKAGFFWAATASVGLAWSWCRLPETKDRTFAQIDVLFRDETGARKFKRTRVEDDVPRRDASGSSKGSET</sequence>
<dbReference type="Gene3D" id="1.20.1250.20">
    <property type="entry name" value="MFS general substrate transporter like domains"/>
    <property type="match status" value="1"/>
</dbReference>
<name>A0A6A5RXY2_9PLEO</name>
<keyword evidence="7 10" id="KW-0472">Membrane</keyword>
<comment type="subcellular location">
    <subcellularLocation>
        <location evidence="1">Membrane</location>
        <topology evidence="1">Multi-pass membrane protein</topology>
    </subcellularLocation>
</comment>
<keyword evidence="3 8" id="KW-0813">Transport</keyword>
<dbReference type="EMBL" id="ML978961">
    <property type="protein sequence ID" value="KAF1931156.1"/>
    <property type="molecule type" value="Genomic_DNA"/>
</dbReference>
<keyword evidence="5 10" id="KW-0812">Transmembrane</keyword>
<feature type="transmembrane region" description="Helical" evidence="10">
    <location>
        <begin position="128"/>
        <end position="151"/>
    </location>
</feature>
<dbReference type="RefSeq" id="XP_033451404.1">
    <property type="nucleotide sequence ID" value="XM_033588759.1"/>
</dbReference>
<evidence type="ECO:0000256" key="5">
    <source>
        <dbReference type="ARBA" id="ARBA00022692"/>
    </source>
</evidence>
<evidence type="ECO:0000259" key="11">
    <source>
        <dbReference type="PROSITE" id="PS50850"/>
    </source>
</evidence>
<keyword evidence="4 12" id="KW-0762">Sugar transport</keyword>
<dbReference type="GeneID" id="54346406"/>
<keyword evidence="6 10" id="KW-1133">Transmembrane helix</keyword>
<evidence type="ECO:0000256" key="3">
    <source>
        <dbReference type="ARBA" id="ARBA00022448"/>
    </source>
</evidence>
<feature type="transmembrane region" description="Helical" evidence="10">
    <location>
        <begin position="188"/>
        <end position="209"/>
    </location>
</feature>
<feature type="transmembrane region" description="Helical" evidence="10">
    <location>
        <begin position="456"/>
        <end position="484"/>
    </location>
</feature>
<dbReference type="InterPro" id="IPR003663">
    <property type="entry name" value="Sugar/inositol_transpt"/>
</dbReference>
<feature type="transmembrane region" description="Helical" evidence="10">
    <location>
        <begin position="221"/>
        <end position="240"/>
    </location>
</feature>
<dbReference type="InterPro" id="IPR050360">
    <property type="entry name" value="MFS_Sugar_Transporters"/>
</dbReference>
<feature type="domain" description="Major facilitator superfamily (MFS) profile" evidence="11">
    <location>
        <begin position="86"/>
        <end position="553"/>
    </location>
</feature>
<gene>
    <name evidence="12" type="ORF">M421DRAFT_2678</name>
</gene>
<accession>A0A6A5RXY2</accession>
<evidence type="ECO:0000256" key="8">
    <source>
        <dbReference type="RuleBase" id="RU003346"/>
    </source>
</evidence>
<dbReference type="PROSITE" id="PS50850">
    <property type="entry name" value="MFS"/>
    <property type="match status" value="1"/>
</dbReference>
<feature type="transmembrane region" description="Helical" evidence="10">
    <location>
        <begin position="163"/>
        <end position="182"/>
    </location>
</feature>
<feature type="transmembrane region" description="Helical" evidence="10">
    <location>
        <begin position="418"/>
        <end position="436"/>
    </location>
</feature>
<evidence type="ECO:0000313" key="13">
    <source>
        <dbReference type="Proteomes" id="UP000800082"/>
    </source>
</evidence>
<evidence type="ECO:0000256" key="9">
    <source>
        <dbReference type="SAM" id="MobiDB-lite"/>
    </source>
</evidence>
<evidence type="ECO:0000256" key="4">
    <source>
        <dbReference type="ARBA" id="ARBA00022597"/>
    </source>
</evidence>
<evidence type="ECO:0000256" key="1">
    <source>
        <dbReference type="ARBA" id="ARBA00004141"/>
    </source>
</evidence>
<evidence type="ECO:0000256" key="7">
    <source>
        <dbReference type="ARBA" id="ARBA00023136"/>
    </source>
</evidence>
<feature type="transmembrane region" description="Helical" evidence="10">
    <location>
        <begin position="496"/>
        <end position="514"/>
    </location>
</feature>
<evidence type="ECO:0000256" key="6">
    <source>
        <dbReference type="ARBA" id="ARBA00022989"/>
    </source>
</evidence>
<comment type="similarity">
    <text evidence="2 8">Belongs to the major facilitator superfamily. Sugar transporter (TC 2.A.1.1) family.</text>
</comment>
<dbReference type="PANTHER" id="PTHR48022:SF5">
    <property type="entry name" value="ALPHA-GLUCOSIDES PERMEASE MPH2-RELATED"/>
    <property type="match status" value="1"/>
</dbReference>
<dbReference type="FunFam" id="1.20.1250.20:FF:000254">
    <property type="entry name" value="MAL31p Maltose permease"/>
    <property type="match status" value="1"/>
</dbReference>
<feature type="compositionally biased region" description="Basic and acidic residues" evidence="9">
    <location>
        <begin position="21"/>
        <end position="33"/>
    </location>
</feature>
<dbReference type="InterPro" id="IPR005828">
    <property type="entry name" value="MFS_sugar_transport-like"/>
</dbReference>